<dbReference type="PANTHER" id="PTHR43155">
    <property type="entry name" value="CYCLIC DI-GMP PHOSPHODIESTERASE PA4108-RELATED"/>
    <property type="match status" value="1"/>
</dbReference>
<dbReference type="InterPro" id="IPR003607">
    <property type="entry name" value="HD/PDEase_dom"/>
</dbReference>
<dbReference type="EMBL" id="JAHLQJ010000019">
    <property type="protein sequence ID" value="MBU5673884.1"/>
    <property type="molecule type" value="Genomic_DNA"/>
</dbReference>
<dbReference type="NCBIfam" id="TIGR00277">
    <property type="entry name" value="HDIG"/>
    <property type="match status" value="1"/>
</dbReference>
<gene>
    <name evidence="2" type="ORF">KQJ23_18780</name>
</gene>
<dbReference type="RefSeq" id="WP_216480527.1">
    <property type="nucleotide sequence ID" value="NZ_JAHLQJ010000019.1"/>
</dbReference>
<accession>A0ABS6FUG0</accession>
<dbReference type="PANTHER" id="PTHR43155:SF2">
    <property type="entry name" value="CYCLIC DI-GMP PHOSPHODIESTERASE PA4108"/>
    <property type="match status" value="1"/>
</dbReference>
<protein>
    <submittedName>
        <fullName evidence="2">HD-GYP domain-containing protein</fullName>
    </submittedName>
</protein>
<dbReference type="SMART" id="SM00471">
    <property type="entry name" value="HDc"/>
    <property type="match status" value="1"/>
</dbReference>
<dbReference type="CDD" id="cd00077">
    <property type="entry name" value="HDc"/>
    <property type="match status" value="1"/>
</dbReference>
<feature type="domain" description="HD-GYP" evidence="1">
    <location>
        <begin position="112"/>
        <end position="307"/>
    </location>
</feature>
<keyword evidence="3" id="KW-1185">Reference proteome</keyword>
<sequence>MRVHIMDIQPGDQLEADVFNHFGVLILQKDQELSSSAIVKLMQHGIDYIDIQPHAVNVQVPKAELLPPQVQKMKAFFDSAVDSFESLFEDVITKGTFDKEQVDQTFDPIVNQLAAQKDVVSLLLLLNDNNDNYTYNHSLQVGMLSYYIATWLGYPQEDAYLAGKAGYLIDIGKCKIPQDILHKPGKLTPEEFEEIKRHTTYGHEIILNSTGDELSALIALQHHERDDGTGYPKGLHGSQIHPFAKIAAVADVYSAMTSNRIYQSKKELLTVLRELNELSFGKLSPEPTQALINHLIPNFIGKKVLLSSGEVGSIVMTNQSDFFRPLVKADTRFIDLSKMRDIVITEVYL</sequence>
<dbReference type="PROSITE" id="PS51832">
    <property type="entry name" value="HD_GYP"/>
    <property type="match status" value="1"/>
</dbReference>
<reference evidence="2 3" key="1">
    <citation type="submission" date="2021-06" db="EMBL/GenBank/DDBJ databases">
        <authorList>
            <person name="Sun Q."/>
            <person name="Li D."/>
        </authorList>
    </citation>
    <scope>NUCLEOTIDE SEQUENCE [LARGE SCALE GENOMIC DNA]</scope>
    <source>
        <strain evidence="2 3">MSJ-6</strain>
    </source>
</reference>
<organism evidence="2 3">
    <name type="scientific">Paenibacillus brevis</name>
    <dbReference type="NCBI Taxonomy" id="2841508"/>
    <lineage>
        <taxon>Bacteria</taxon>
        <taxon>Bacillati</taxon>
        <taxon>Bacillota</taxon>
        <taxon>Bacilli</taxon>
        <taxon>Bacillales</taxon>
        <taxon>Paenibacillaceae</taxon>
        <taxon>Paenibacillus</taxon>
    </lineage>
</organism>
<evidence type="ECO:0000313" key="3">
    <source>
        <dbReference type="Proteomes" id="UP000743001"/>
    </source>
</evidence>
<dbReference type="Proteomes" id="UP000743001">
    <property type="component" value="Unassembled WGS sequence"/>
</dbReference>
<evidence type="ECO:0000259" key="1">
    <source>
        <dbReference type="PROSITE" id="PS51832"/>
    </source>
</evidence>
<name>A0ABS6FUG0_9BACL</name>
<dbReference type="InterPro" id="IPR037522">
    <property type="entry name" value="HD_GYP_dom"/>
</dbReference>
<dbReference type="Pfam" id="PF13487">
    <property type="entry name" value="HD_5"/>
    <property type="match status" value="1"/>
</dbReference>
<dbReference type="InterPro" id="IPR006675">
    <property type="entry name" value="HDIG_dom"/>
</dbReference>
<evidence type="ECO:0000313" key="2">
    <source>
        <dbReference type="EMBL" id="MBU5673884.1"/>
    </source>
</evidence>
<comment type="caution">
    <text evidence="2">The sequence shown here is derived from an EMBL/GenBank/DDBJ whole genome shotgun (WGS) entry which is preliminary data.</text>
</comment>
<proteinExistence type="predicted"/>